<dbReference type="Gene3D" id="3.10.620.30">
    <property type="match status" value="1"/>
</dbReference>
<name>A0A1M7ZAT7_9BACT</name>
<feature type="domain" description="Transglutaminase-like" evidence="1">
    <location>
        <begin position="267"/>
        <end position="369"/>
    </location>
</feature>
<organism evidence="3 4">
    <name type="scientific">Algoriphagus zhangzhouensis</name>
    <dbReference type="NCBI Taxonomy" id="1073327"/>
    <lineage>
        <taxon>Bacteria</taxon>
        <taxon>Pseudomonadati</taxon>
        <taxon>Bacteroidota</taxon>
        <taxon>Cytophagia</taxon>
        <taxon>Cytophagales</taxon>
        <taxon>Cyclobacteriaceae</taxon>
        <taxon>Algoriphagus</taxon>
    </lineage>
</organism>
<dbReference type="EMBL" id="FRXN01000002">
    <property type="protein sequence ID" value="SHO61786.1"/>
    <property type="molecule type" value="Genomic_DNA"/>
</dbReference>
<dbReference type="InterPro" id="IPR002931">
    <property type="entry name" value="Transglutaminase-like"/>
</dbReference>
<dbReference type="SUPFAM" id="SSF54001">
    <property type="entry name" value="Cysteine proteinases"/>
    <property type="match status" value="1"/>
</dbReference>
<evidence type="ECO:0000313" key="4">
    <source>
        <dbReference type="Proteomes" id="UP000184609"/>
    </source>
</evidence>
<evidence type="ECO:0000313" key="3">
    <source>
        <dbReference type="EMBL" id="SHO61786.1"/>
    </source>
</evidence>
<feature type="domain" description="DUF3857" evidence="2">
    <location>
        <begin position="49"/>
        <end position="206"/>
    </location>
</feature>
<dbReference type="InterPro" id="IPR024618">
    <property type="entry name" value="DUF3857"/>
</dbReference>
<dbReference type="Gene3D" id="2.60.120.1130">
    <property type="match status" value="1"/>
</dbReference>
<dbReference type="RefSeq" id="WP_073571229.1">
    <property type="nucleotide sequence ID" value="NZ_FRXN01000002.1"/>
</dbReference>
<dbReference type="AlphaFoldDB" id="A0A1M7ZAT7"/>
<dbReference type="STRING" id="1073327.SAMN04488108_1571"/>
<gene>
    <name evidence="3" type="ORF">SAMN04488108_1571</name>
</gene>
<proteinExistence type="predicted"/>
<dbReference type="Pfam" id="PF01841">
    <property type="entry name" value="Transglut_core"/>
    <property type="match status" value="1"/>
</dbReference>
<dbReference type="InterPro" id="IPR038765">
    <property type="entry name" value="Papain-like_cys_pep_sf"/>
</dbReference>
<dbReference type="Pfam" id="PF12969">
    <property type="entry name" value="DUF3857"/>
    <property type="match status" value="1"/>
</dbReference>
<dbReference type="Proteomes" id="UP000184609">
    <property type="component" value="Unassembled WGS sequence"/>
</dbReference>
<keyword evidence="4" id="KW-1185">Reference proteome</keyword>
<sequence>MLYSLFSLLLFVGLFDFQDKADTPQFIPNHSILKEKQTITVGDGFDYTIRKEITLKVVDRDGLDHAFTSLFYDKLVEVKDFQLEATDLSTGKVIEKAKLKDMKDAAIYSTSSVFDDNRHKYYELETVRFPLEVKIQTESYHSTNFYFPTWIPVHHTFQKVDESILEVIYPESVGIRFKELNLLGTQTEEKLPDGRVKLTWIEKDLPIQGVDFETDDDHKVLLAPQKFAVDGVAGTMNDWEGLAAWQFELNKGRGELPEEFKSKILALVEGVDDIYERVSILYDFLQQNYRYVSIQLGVGGWQTMKAEDVVKYSYGDCKGLTNLMKSMLEVAGIPANYTLVLAGANKDDIEVDLPSNQFNHVILQVPTDNNPIWLECTSNLLPAGFLGDFTKNRHVLVTQEGGGYLTKTPSYNSDFWNKISGTSTLEIDAQGNANIFSSRQLEGNFAEEMMMLKHYLDEREQRDYFNKNSPVSGLIIRDYLLDVKKQDSIPTAKLEFEGHVARFAQATAKRLILKPFLGKITEDMLSNSSLNLEESYEIKLPEGLETESVLEDTKIDEDGLQVSLTNQVENGKLLVRRTINLNIPEEMEEESKEELLKRLNQLGQRSYYFTKSSPNTN</sequence>
<protein>
    <submittedName>
        <fullName evidence="3">Transglutaminase-like superfamily protein</fullName>
    </submittedName>
</protein>
<evidence type="ECO:0000259" key="2">
    <source>
        <dbReference type="Pfam" id="PF12969"/>
    </source>
</evidence>
<dbReference type="OrthoDB" id="8595007at2"/>
<accession>A0A1M7ZAT7</accession>
<dbReference type="Gene3D" id="2.60.40.3140">
    <property type="match status" value="1"/>
</dbReference>
<evidence type="ECO:0000259" key="1">
    <source>
        <dbReference type="Pfam" id="PF01841"/>
    </source>
</evidence>
<reference evidence="4" key="1">
    <citation type="submission" date="2016-12" db="EMBL/GenBank/DDBJ databases">
        <authorList>
            <person name="Varghese N."/>
            <person name="Submissions S."/>
        </authorList>
    </citation>
    <scope>NUCLEOTIDE SEQUENCE [LARGE SCALE GENOMIC DNA]</scope>
    <source>
        <strain evidence="4">DSM 25035</strain>
    </source>
</reference>